<feature type="region of interest" description="Disordered" evidence="11">
    <location>
        <begin position="243"/>
        <end position="269"/>
    </location>
</feature>
<protein>
    <recommendedName>
        <fullName evidence="9 10">M-phase inducer phosphatase</fullName>
        <ecNumber evidence="2 10">3.1.3.48</ecNumber>
    </recommendedName>
</protein>
<dbReference type="Gene3D" id="3.40.250.10">
    <property type="entry name" value="Rhodanese-like domain"/>
    <property type="match status" value="1"/>
</dbReference>
<gene>
    <name evidence="13" type="ORF">CYLTODRAFT_340561</name>
</gene>
<evidence type="ECO:0000256" key="6">
    <source>
        <dbReference type="ARBA" id="ARBA00022912"/>
    </source>
</evidence>
<dbReference type="InterPro" id="IPR000751">
    <property type="entry name" value="MPI_Phosphatase"/>
</dbReference>
<evidence type="ECO:0000256" key="8">
    <source>
        <dbReference type="ARBA" id="ARBA00051722"/>
    </source>
</evidence>
<dbReference type="InterPro" id="IPR001763">
    <property type="entry name" value="Rhodanese-like_dom"/>
</dbReference>
<dbReference type="OrthoDB" id="26523at2759"/>
<evidence type="ECO:0000256" key="10">
    <source>
        <dbReference type="RuleBase" id="RU368028"/>
    </source>
</evidence>
<name>A0A0D7BVZ0_9AGAR</name>
<dbReference type="GO" id="GO:0005737">
    <property type="term" value="C:cytoplasm"/>
    <property type="evidence" value="ECO:0007669"/>
    <property type="project" value="TreeGrafter"/>
</dbReference>
<dbReference type="SMART" id="SM00450">
    <property type="entry name" value="RHOD"/>
    <property type="match status" value="1"/>
</dbReference>
<evidence type="ECO:0000256" key="3">
    <source>
        <dbReference type="ARBA" id="ARBA00022618"/>
    </source>
</evidence>
<dbReference type="FunFam" id="3.40.250.10:FF:000021">
    <property type="entry name" value="M-phase inducer phosphatase cdc-25.2"/>
    <property type="match status" value="1"/>
</dbReference>
<feature type="compositionally biased region" description="Polar residues" evidence="11">
    <location>
        <begin position="66"/>
        <end position="84"/>
    </location>
</feature>
<dbReference type="EMBL" id="KN880431">
    <property type="protein sequence ID" value="KIY74405.1"/>
    <property type="molecule type" value="Genomic_DNA"/>
</dbReference>
<evidence type="ECO:0000256" key="2">
    <source>
        <dbReference type="ARBA" id="ARBA00013064"/>
    </source>
</evidence>
<dbReference type="GO" id="GO:0110032">
    <property type="term" value="P:positive regulation of G2/MI transition of meiotic cell cycle"/>
    <property type="evidence" value="ECO:0007669"/>
    <property type="project" value="TreeGrafter"/>
</dbReference>
<dbReference type="InterPro" id="IPR036873">
    <property type="entry name" value="Rhodanese-like_dom_sf"/>
</dbReference>
<dbReference type="Pfam" id="PF00581">
    <property type="entry name" value="Rhodanese"/>
    <property type="match status" value="1"/>
</dbReference>
<keyword evidence="3 10" id="KW-0132">Cell division</keyword>
<dbReference type="CDD" id="cd01530">
    <property type="entry name" value="Cdc25"/>
    <property type="match status" value="1"/>
</dbReference>
<evidence type="ECO:0000256" key="4">
    <source>
        <dbReference type="ARBA" id="ARBA00022776"/>
    </source>
</evidence>
<feature type="region of interest" description="Disordered" evidence="11">
    <location>
        <begin position="168"/>
        <end position="210"/>
    </location>
</feature>
<dbReference type="STRING" id="1314674.A0A0D7BVZ0"/>
<sequence>MRRSSKSVTPDDSELEQSFASTSLNSPPLTAREIAFSPDRGEPMDISPAPLPSRSLFGKTLGRPRASTTSTGRLFHDVSNQSTKPAYEHGTANSTSNKRIQRQAIPLEWMASAPEPANEESDDAMDVDTSSFLDCAPSPMSARSPYPVMPRTAAPTVTTFSNLFYETSSPNASFQSPPPRMPRKRRSLSPERSPGFSEMSSPGDLPISPSDLALQRAQNKPSLLGLGRPSDASKRPRRPVLSALIQPTGPSHPIHSAYPTTERPADEPLQPAKRLPARRAFSAMIPANNLLSDDSSFEGQDSSPAAAYMNRNQARTLRRCDGTDNFKTNAPSPLRNESPITSPRRPLPGFADQEEAGKILPCHRVSQDGLMRISAQTLNDVLDGVYDSKMVSFQIVDCRFQYEYAGGHIAGALNVNTQAELEPLLFGAVKPKPSVSGDSCGKTVLIFHCEFSAVRAPTFAKHLRAKDRSVNTHLYPKIHYPEVYILEGGYCNYFKTSSHRCEPRAYVTMDDPEHAVARREDIDQFRKNKFGRHRSYTYGDLMQNKMSSSSNNSFQAKGGSKRTSAPTNLFAAATNARRASGLVTLAESSPSRDTDDGDTDVDIGDSPCPPPPPRKRMSLARAETYVF</sequence>
<evidence type="ECO:0000313" key="14">
    <source>
        <dbReference type="Proteomes" id="UP000054007"/>
    </source>
</evidence>
<evidence type="ECO:0000256" key="5">
    <source>
        <dbReference type="ARBA" id="ARBA00022801"/>
    </source>
</evidence>
<comment type="similarity">
    <text evidence="1 10">Belongs to the MPI phosphatase family.</text>
</comment>
<dbReference type="Proteomes" id="UP000054007">
    <property type="component" value="Unassembled WGS sequence"/>
</dbReference>
<dbReference type="GO" id="GO:0000086">
    <property type="term" value="P:G2/M transition of mitotic cell cycle"/>
    <property type="evidence" value="ECO:0007669"/>
    <property type="project" value="TreeGrafter"/>
</dbReference>
<dbReference type="GO" id="GO:0010971">
    <property type="term" value="P:positive regulation of G2/M transition of mitotic cell cycle"/>
    <property type="evidence" value="ECO:0007669"/>
    <property type="project" value="TreeGrafter"/>
</dbReference>
<dbReference type="GO" id="GO:0004725">
    <property type="term" value="F:protein tyrosine phosphatase activity"/>
    <property type="evidence" value="ECO:0007669"/>
    <property type="project" value="UniProtKB-UniRule"/>
</dbReference>
<keyword evidence="4 10" id="KW-0498">Mitosis</keyword>
<comment type="function">
    <text evidence="10">Tyrosine protein phosphatase which functions as a dosage-dependent inducer of mitotic progression.</text>
</comment>
<evidence type="ECO:0000256" key="7">
    <source>
        <dbReference type="ARBA" id="ARBA00023306"/>
    </source>
</evidence>
<keyword evidence="7 10" id="KW-0131">Cell cycle</keyword>
<evidence type="ECO:0000256" key="9">
    <source>
        <dbReference type="ARBA" id="ARBA00067190"/>
    </source>
</evidence>
<feature type="compositionally biased region" description="Polar residues" evidence="11">
    <location>
        <begin position="1"/>
        <end position="28"/>
    </location>
</feature>
<feature type="region of interest" description="Disordered" evidence="11">
    <location>
        <begin position="1"/>
        <end position="97"/>
    </location>
</feature>
<feature type="region of interest" description="Disordered" evidence="11">
    <location>
        <begin position="583"/>
        <end position="627"/>
    </location>
</feature>
<dbReference type="SUPFAM" id="SSF52821">
    <property type="entry name" value="Rhodanese/Cell cycle control phosphatase"/>
    <property type="match status" value="1"/>
</dbReference>
<accession>A0A0D7BVZ0</accession>
<dbReference type="EC" id="3.1.3.48" evidence="2 10"/>
<proteinExistence type="inferred from homology"/>
<evidence type="ECO:0000259" key="12">
    <source>
        <dbReference type="PROSITE" id="PS50206"/>
    </source>
</evidence>
<reference evidence="13 14" key="1">
    <citation type="journal article" date="2015" name="Fungal Genet. Biol.">
        <title>Evolution of novel wood decay mechanisms in Agaricales revealed by the genome sequences of Fistulina hepatica and Cylindrobasidium torrendii.</title>
        <authorList>
            <person name="Floudas D."/>
            <person name="Held B.W."/>
            <person name="Riley R."/>
            <person name="Nagy L.G."/>
            <person name="Koehler G."/>
            <person name="Ransdell A.S."/>
            <person name="Younus H."/>
            <person name="Chow J."/>
            <person name="Chiniquy J."/>
            <person name="Lipzen A."/>
            <person name="Tritt A."/>
            <person name="Sun H."/>
            <person name="Haridas S."/>
            <person name="LaButti K."/>
            <person name="Ohm R.A."/>
            <person name="Kues U."/>
            <person name="Blanchette R.A."/>
            <person name="Grigoriev I.V."/>
            <person name="Minto R.E."/>
            <person name="Hibbett D.S."/>
        </authorList>
    </citation>
    <scope>NUCLEOTIDE SEQUENCE [LARGE SCALE GENOMIC DNA]</scope>
    <source>
        <strain evidence="13 14">FP15055 ss-10</strain>
    </source>
</reference>
<dbReference type="PANTHER" id="PTHR10828:SF17">
    <property type="entry name" value="PROTEIN-TYROSINE-PHOSPHATASE"/>
    <property type="match status" value="1"/>
</dbReference>
<organism evidence="13 14">
    <name type="scientific">Cylindrobasidium torrendii FP15055 ss-10</name>
    <dbReference type="NCBI Taxonomy" id="1314674"/>
    <lineage>
        <taxon>Eukaryota</taxon>
        <taxon>Fungi</taxon>
        <taxon>Dikarya</taxon>
        <taxon>Basidiomycota</taxon>
        <taxon>Agaricomycotina</taxon>
        <taxon>Agaricomycetes</taxon>
        <taxon>Agaricomycetidae</taxon>
        <taxon>Agaricales</taxon>
        <taxon>Marasmiineae</taxon>
        <taxon>Physalacriaceae</taxon>
        <taxon>Cylindrobasidium</taxon>
    </lineage>
</organism>
<evidence type="ECO:0000256" key="1">
    <source>
        <dbReference type="ARBA" id="ARBA00011065"/>
    </source>
</evidence>
<dbReference type="GO" id="GO:0005634">
    <property type="term" value="C:nucleus"/>
    <property type="evidence" value="ECO:0007669"/>
    <property type="project" value="TreeGrafter"/>
</dbReference>
<keyword evidence="6 10" id="KW-0904">Protein phosphatase</keyword>
<dbReference type="PROSITE" id="PS50206">
    <property type="entry name" value="RHODANESE_3"/>
    <property type="match status" value="1"/>
</dbReference>
<dbReference type="GO" id="GO:0051301">
    <property type="term" value="P:cell division"/>
    <property type="evidence" value="ECO:0007669"/>
    <property type="project" value="UniProtKB-UniRule"/>
</dbReference>
<dbReference type="PRINTS" id="PR00716">
    <property type="entry name" value="MPIPHPHTASE"/>
</dbReference>
<keyword evidence="14" id="KW-1185">Reference proteome</keyword>
<dbReference type="AlphaFoldDB" id="A0A0D7BVZ0"/>
<feature type="region of interest" description="Disordered" evidence="11">
    <location>
        <begin position="321"/>
        <end position="353"/>
    </location>
</feature>
<feature type="domain" description="Rhodanese" evidence="12">
    <location>
        <begin position="389"/>
        <end position="502"/>
    </location>
</feature>
<evidence type="ECO:0000256" key="11">
    <source>
        <dbReference type="SAM" id="MobiDB-lite"/>
    </source>
</evidence>
<comment type="catalytic activity">
    <reaction evidence="8 10">
        <text>O-phospho-L-tyrosyl-[protein] + H2O = L-tyrosyl-[protein] + phosphate</text>
        <dbReference type="Rhea" id="RHEA:10684"/>
        <dbReference type="Rhea" id="RHEA-COMP:10136"/>
        <dbReference type="Rhea" id="RHEA-COMP:20101"/>
        <dbReference type="ChEBI" id="CHEBI:15377"/>
        <dbReference type="ChEBI" id="CHEBI:43474"/>
        <dbReference type="ChEBI" id="CHEBI:46858"/>
        <dbReference type="ChEBI" id="CHEBI:61978"/>
        <dbReference type="EC" id="3.1.3.48"/>
    </reaction>
</comment>
<dbReference type="PANTHER" id="PTHR10828">
    <property type="entry name" value="M-PHASE INDUCER PHOSPHATASE DUAL SPECIFICITY PHOSPHATASE CDC25"/>
    <property type="match status" value="1"/>
</dbReference>
<evidence type="ECO:0000313" key="13">
    <source>
        <dbReference type="EMBL" id="KIY74405.1"/>
    </source>
</evidence>
<keyword evidence="5 10" id="KW-0378">Hydrolase</keyword>